<keyword evidence="3" id="KW-1185">Reference proteome</keyword>
<comment type="caution">
    <text evidence="2">The sequence shown here is derived from an EMBL/GenBank/DDBJ whole genome shotgun (WGS) entry which is preliminary data.</text>
</comment>
<protein>
    <recommendedName>
        <fullName evidence="4">Tetratricopeptide repeat protein</fullName>
    </recommendedName>
</protein>
<proteinExistence type="predicted"/>
<feature type="chain" id="PRO_5030812041" description="Tetratricopeptide repeat protein" evidence="1">
    <location>
        <begin position="26"/>
        <end position="436"/>
    </location>
</feature>
<evidence type="ECO:0000313" key="3">
    <source>
        <dbReference type="Proteomes" id="UP000450676"/>
    </source>
</evidence>
<reference evidence="2 3" key="1">
    <citation type="submission" date="2019-12" db="EMBL/GenBank/DDBJ databases">
        <title>Novel species isolated from a subtropical stream in China.</title>
        <authorList>
            <person name="Lu H."/>
        </authorList>
    </citation>
    <scope>NUCLEOTIDE SEQUENCE [LARGE SCALE GENOMIC DNA]</scope>
    <source>
        <strain evidence="2 3">FT127W</strain>
    </source>
</reference>
<dbReference type="SUPFAM" id="SSF48452">
    <property type="entry name" value="TPR-like"/>
    <property type="match status" value="1"/>
</dbReference>
<accession>A0A7X4HD19</accession>
<dbReference type="InterPro" id="IPR019734">
    <property type="entry name" value="TPR_rpt"/>
</dbReference>
<dbReference type="Gene3D" id="1.25.40.10">
    <property type="entry name" value="Tetratricopeptide repeat domain"/>
    <property type="match status" value="2"/>
</dbReference>
<feature type="signal peptide" evidence="1">
    <location>
        <begin position="1"/>
        <end position="25"/>
    </location>
</feature>
<dbReference type="Proteomes" id="UP000450676">
    <property type="component" value="Unassembled WGS sequence"/>
</dbReference>
<dbReference type="Pfam" id="PF13174">
    <property type="entry name" value="TPR_6"/>
    <property type="match status" value="1"/>
</dbReference>
<organism evidence="2 3">
    <name type="scientific">Pseudoduganella aquatica</name>
    <dbReference type="NCBI Taxonomy" id="2660641"/>
    <lineage>
        <taxon>Bacteria</taxon>
        <taxon>Pseudomonadati</taxon>
        <taxon>Pseudomonadota</taxon>
        <taxon>Betaproteobacteria</taxon>
        <taxon>Burkholderiales</taxon>
        <taxon>Oxalobacteraceae</taxon>
        <taxon>Telluria group</taxon>
        <taxon>Pseudoduganella</taxon>
    </lineage>
</organism>
<gene>
    <name evidence="2" type="ORF">GTP77_12320</name>
</gene>
<dbReference type="RefSeq" id="WP_161072452.1">
    <property type="nucleotide sequence ID" value="NZ_WWCU01000011.1"/>
</dbReference>
<evidence type="ECO:0000256" key="1">
    <source>
        <dbReference type="SAM" id="SignalP"/>
    </source>
</evidence>
<dbReference type="AlphaFoldDB" id="A0A7X4HD19"/>
<name>A0A7X4HD19_9BURK</name>
<evidence type="ECO:0000313" key="2">
    <source>
        <dbReference type="EMBL" id="MYN08117.1"/>
    </source>
</evidence>
<dbReference type="EMBL" id="WWCU01000011">
    <property type="protein sequence ID" value="MYN08117.1"/>
    <property type="molecule type" value="Genomic_DNA"/>
</dbReference>
<evidence type="ECO:0008006" key="4">
    <source>
        <dbReference type="Google" id="ProtNLM"/>
    </source>
</evidence>
<dbReference type="InterPro" id="IPR011990">
    <property type="entry name" value="TPR-like_helical_dom_sf"/>
</dbReference>
<keyword evidence="1" id="KW-0732">Signal</keyword>
<sequence>MSKFRFARTSLIVAALGLNFAPALVAGVHAAEKAAPAPEAPKPDTVRPELFKLMDPAQIKELMTAKNYAEVQNRITQAEALPNLTPYEVFVLNRMKVSLGSVTANNAMTIQGLEAVLASGKLPAADQGDFIQALGNLYYNGKDYPKAIATFNKYAEVTGDSAKLRPYVLRAYYFNNDFATAKAELLKDLEANTKAGKAPSLEELQLLANTGAKSKDTATYLVAVEKLVQYYPTDDYWIDLLSRTQGKSTYSTRFALDIYRLEKAAVSKMSQEDYMEMAELALLAGQPIEAKKAMDAGYAVGVLGVGGNADKHKKIKAQADKQAADDVKNIASGEASAKKSKDGTGLVNLGYAYVTLEQFDKGIDLIQQGIAKGGLKNADDAKLRLGYSYAMAGKKEDAIKVLETVQGADGRADLARYWILWVNRPAAGAAAAAAAK</sequence>